<gene>
    <name evidence="2" type="ORF">ACFQE5_19145</name>
</gene>
<proteinExistence type="predicted"/>
<evidence type="ECO:0000313" key="2">
    <source>
        <dbReference type="EMBL" id="MFC5996324.1"/>
    </source>
</evidence>
<reference evidence="3" key="1">
    <citation type="journal article" date="2019" name="Int. J. Syst. Evol. Microbiol.">
        <title>The Global Catalogue of Microorganisms (GCM) 10K type strain sequencing project: providing services to taxonomists for standard genome sequencing and annotation.</title>
        <authorList>
            <consortium name="The Broad Institute Genomics Platform"/>
            <consortium name="The Broad Institute Genome Sequencing Center for Infectious Disease"/>
            <person name="Wu L."/>
            <person name="Ma J."/>
        </authorList>
    </citation>
    <scope>NUCLEOTIDE SEQUENCE [LARGE SCALE GENOMIC DNA]</scope>
    <source>
        <strain evidence="3">CCM 8391</strain>
    </source>
</reference>
<dbReference type="RefSeq" id="WP_379586907.1">
    <property type="nucleotide sequence ID" value="NZ_JBHSQW010000039.1"/>
</dbReference>
<feature type="non-terminal residue" evidence="2">
    <location>
        <position position="120"/>
    </location>
</feature>
<dbReference type="Proteomes" id="UP001596302">
    <property type="component" value="Unassembled WGS sequence"/>
</dbReference>
<accession>A0ABW1J712</accession>
<evidence type="ECO:0000313" key="3">
    <source>
        <dbReference type="Proteomes" id="UP001596302"/>
    </source>
</evidence>
<keyword evidence="3" id="KW-1185">Reference proteome</keyword>
<feature type="region of interest" description="Disordered" evidence="1">
    <location>
        <begin position="21"/>
        <end position="44"/>
    </location>
</feature>
<dbReference type="EMBL" id="JBHSQW010000039">
    <property type="protein sequence ID" value="MFC5996324.1"/>
    <property type="molecule type" value="Genomic_DNA"/>
</dbReference>
<protein>
    <submittedName>
        <fullName evidence="2">Uncharacterized protein</fullName>
    </submittedName>
</protein>
<evidence type="ECO:0000256" key="1">
    <source>
        <dbReference type="SAM" id="MobiDB-lite"/>
    </source>
</evidence>
<organism evidence="2 3">
    <name type="scientific">Pseudonocardia hispaniensis</name>
    <dbReference type="NCBI Taxonomy" id="904933"/>
    <lineage>
        <taxon>Bacteria</taxon>
        <taxon>Bacillati</taxon>
        <taxon>Actinomycetota</taxon>
        <taxon>Actinomycetes</taxon>
        <taxon>Pseudonocardiales</taxon>
        <taxon>Pseudonocardiaceae</taxon>
        <taxon>Pseudonocardia</taxon>
    </lineage>
</organism>
<sequence>MTGRDGAAAIREALRAAWSGVEPGPTVPALRPPPALESGPGARALPRWPDRGLGGVLDLALAGDPGRMVGGVRLRRVPSAGGRYPVDAWVDGAAYDPLAHACARVGAGPVRLLLALRPER</sequence>
<comment type="caution">
    <text evidence="2">The sequence shown here is derived from an EMBL/GenBank/DDBJ whole genome shotgun (WGS) entry which is preliminary data.</text>
</comment>
<name>A0ABW1J712_9PSEU</name>